<evidence type="ECO:0000256" key="4">
    <source>
        <dbReference type="ARBA" id="ARBA00022801"/>
    </source>
</evidence>
<dbReference type="AlphaFoldDB" id="A0A9X3N495"/>
<dbReference type="GO" id="GO:0016020">
    <property type="term" value="C:membrane"/>
    <property type="evidence" value="ECO:0007669"/>
    <property type="project" value="TreeGrafter"/>
</dbReference>
<dbReference type="InterPro" id="IPR017853">
    <property type="entry name" value="GH"/>
</dbReference>
<proteinExistence type="inferred from homology"/>
<sequence length="357" mass="38959">MIAPVVIEDAPRYGWRGFMLDVSRHFFGVDDVLRLLDLAALYKLNVLHLHLTDDQGWRFPVTTWPELTVSGAATQVGGGPGGSYTHADYARIVAHAAGRGITVVPEIDVPGHVNAALHAYPELGGGERPEPFTTWSSPGLSLDVGSEIALRFLGDVVGELVALTPGDYIHLGGDEVEGMDHDAYVKFMWDAATVVLRHGKRPVVWEEAGVAKLPEGTIVQHWSDAVPARAGAAQGLPLIMSPAPHTYLDQKYDDSTELGLTWAGAVEVRDAYEWDPAAVIPEAEVLGVEAALWTETTETRADVDSMVFPRLPAVAEVGWSGRHDWEDFRSRLGAHGPLLERLGVNFHRSKQIDWSEE</sequence>
<dbReference type="InterPro" id="IPR015883">
    <property type="entry name" value="Glyco_hydro_20_cat"/>
</dbReference>
<dbReference type="EMBL" id="JAPDOD010000034">
    <property type="protein sequence ID" value="MDA0164513.1"/>
    <property type="molecule type" value="Genomic_DNA"/>
</dbReference>
<evidence type="ECO:0000256" key="5">
    <source>
        <dbReference type="PIRSR" id="PIRSR625705-1"/>
    </source>
</evidence>
<gene>
    <name evidence="7" type="ORF">OM076_29855</name>
</gene>
<feature type="active site" description="Proton donor" evidence="5">
    <location>
        <position position="175"/>
    </location>
</feature>
<comment type="similarity">
    <text evidence="2">Belongs to the glycosyl hydrolase 20 family.</text>
</comment>
<dbReference type="CDD" id="cd06568">
    <property type="entry name" value="GH20_SpHex_like"/>
    <property type="match status" value="1"/>
</dbReference>
<dbReference type="PRINTS" id="PR00738">
    <property type="entry name" value="GLHYDRLASE20"/>
</dbReference>
<accession>A0A9X3N495</accession>
<reference evidence="7" key="1">
    <citation type="submission" date="2022-10" db="EMBL/GenBank/DDBJ databases">
        <title>The WGS of Solirubrobacter ginsenosidimutans DSM 21036.</title>
        <authorList>
            <person name="Jiang Z."/>
        </authorList>
    </citation>
    <scope>NUCLEOTIDE SEQUENCE</scope>
    <source>
        <strain evidence="7">DSM 21036</strain>
    </source>
</reference>
<keyword evidence="4" id="KW-0378">Hydrolase</keyword>
<name>A0A9X3N495_9ACTN</name>
<feature type="domain" description="Glycoside hydrolase family 20 catalytic" evidence="6">
    <location>
        <begin position="13"/>
        <end position="321"/>
    </location>
</feature>
<dbReference type="GO" id="GO:0004563">
    <property type="term" value="F:beta-N-acetylhexosaminidase activity"/>
    <property type="evidence" value="ECO:0007669"/>
    <property type="project" value="UniProtKB-EC"/>
</dbReference>
<dbReference type="PANTHER" id="PTHR22600:SF57">
    <property type="entry name" value="BETA-N-ACETYLHEXOSAMINIDASE"/>
    <property type="match status" value="1"/>
</dbReference>
<dbReference type="EC" id="3.2.1.52" evidence="3"/>
<evidence type="ECO:0000313" key="7">
    <source>
        <dbReference type="EMBL" id="MDA0164513.1"/>
    </source>
</evidence>
<dbReference type="GO" id="GO:0030203">
    <property type="term" value="P:glycosaminoglycan metabolic process"/>
    <property type="evidence" value="ECO:0007669"/>
    <property type="project" value="TreeGrafter"/>
</dbReference>
<evidence type="ECO:0000256" key="3">
    <source>
        <dbReference type="ARBA" id="ARBA00012663"/>
    </source>
</evidence>
<dbReference type="RefSeq" id="WP_270043766.1">
    <property type="nucleotide sequence ID" value="NZ_JAPDOD010000034.1"/>
</dbReference>
<dbReference type="SUPFAM" id="SSF51445">
    <property type="entry name" value="(Trans)glycosidases"/>
    <property type="match status" value="1"/>
</dbReference>
<dbReference type="Proteomes" id="UP001149140">
    <property type="component" value="Unassembled WGS sequence"/>
</dbReference>
<dbReference type="InterPro" id="IPR025705">
    <property type="entry name" value="Beta_hexosaminidase_sua/sub"/>
</dbReference>
<organism evidence="7 8">
    <name type="scientific">Solirubrobacter ginsenosidimutans</name>
    <dbReference type="NCBI Taxonomy" id="490573"/>
    <lineage>
        <taxon>Bacteria</taxon>
        <taxon>Bacillati</taxon>
        <taxon>Actinomycetota</taxon>
        <taxon>Thermoleophilia</taxon>
        <taxon>Solirubrobacterales</taxon>
        <taxon>Solirubrobacteraceae</taxon>
        <taxon>Solirubrobacter</taxon>
    </lineage>
</organism>
<evidence type="ECO:0000256" key="1">
    <source>
        <dbReference type="ARBA" id="ARBA00001231"/>
    </source>
</evidence>
<dbReference type="Gene3D" id="3.20.20.80">
    <property type="entry name" value="Glycosidases"/>
    <property type="match status" value="1"/>
</dbReference>
<evidence type="ECO:0000313" key="8">
    <source>
        <dbReference type="Proteomes" id="UP001149140"/>
    </source>
</evidence>
<protein>
    <recommendedName>
        <fullName evidence="3">beta-N-acetylhexosaminidase</fullName>
        <ecNumber evidence="3">3.2.1.52</ecNumber>
    </recommendedName>
</protein>
<dbReference type="PANTHER" id="PTHR22600">
    <property type="entry name" value="BETA-HEXOSAMINIDASE"/>
    <property type="match status" value="1"/>
</dbReference>
<comment type="caution">
    <text evidence="7">The sequence shown here is derived from an EMBL/GenBank/DDBJ whole genome shotgun (WGS) entry which is preliminary data.</text>
</comment>
<comment type="catalytic activity">
    <reaction evidence="1">
        <text>Hydrolysis of terminal non-reducing N-acetyl-D-hexosamine residues in N-acetyl-beta-D-hexosaminides.</text>
        <dbReference type="EC" id="3.2.1.52"/>
    </reaction>
</comment>
<dbReference type="GO" id="GO:0005975">
    <property type="term" value="P:carbohydrate metabolic process"/>
    <property type="evidence" value="ECO:0007669"/>
    <property type="project" value="InterPro"/>
</dbReference>
<evidence type="ECO:0000259" key="6">
    <source>
        <dbReference type="Pfam" id="PF00728"/>
    </source>
</evidence>
<keyword evidence="8" id="KW-1185">Reference proteome</keyword>
<evidence type="ECO:0000256" key="2">
    <source>
        <dbReference type="ARBA" id="ARBA00006285"/>
    </source>
</evidence>
<dbReference type="Pfam" id="PF00728">
    <property type="entry name" value="Glyco_hydro_20"/>
    <property type="match status" value="1"/>
</dbReference>